<dbReference type="EMBL" id="QGKV02001556">
    <property type="protein sequence ID" value="KAF3515678.1"/>
    <property type="molecule type" value="Genomic_DNA"/>
</dbReference>
<sequence>MKRLLQLPGSCSGFGFLPPASSVLPPASVLGSLLEKYSGIEFLQILGKTPASGSPLGDAPGPRWKVLRVRSQGPPSSIKWKYSDKGILPYSRIWKSLTLLADQDQPTDDLHYKYRFLNLKKEVQDVLDQISQFHSRQGKVPYLEDLLLRHAYDRLTPAVTIDHGKIYAHCSTSTTLLTGSGHDLQLISRVPPFSLKHLDTSCSLQHFDRILRAGSPGLSTTEAGEYTQRHVSFLLSFRRAEHGSLVHKNPLTGTTSPSSTFILLRVSRKMTLTVLHVSMRILVTLRSLITSYEWITVGLIDPTSLFFVESRDVIATILRSSDDHIDFAAATVVALLVMPSSALFTPFVPLERVFRLRSLIVSWEEIRVADEVFYARYFGELTCKQFCGQSCAVNFPVNG</sequence>
<evidence type="ECO:0000313" key="2">
    <source>
        <dbReference type="Proteomes" id="UP000266723"/>
    </source>
</evidence>
<protein>
    <submittedName>
        <fullName evidence="1">Uncharacterized protein</fullName>
    </submittedName>
</protein>
<organism evidence="1 2">
    <name type="scientific">Brassica cretica</name>
    <name type="common">Mustard</name>
    <dbReference type="NCBI Taxonomy" id="69181"/>
    <lineage>
        <taxon>Eukaryota</taxon>
        <taxon>Viridiplantae</taxon>
        <taxon>Streptophyta</taxon>
        <taxon>Embryophyta</taxon>
        <taxon>Tracheophyta</taxon>
        <taxon>Spermatophyta</taxon>
        <taxon>Magnoliopsida</taxon>
        <taxon>eudicotyledons</taxon>
        <taxon>Gunneridae</taxon>
        <taxon>Pentapetalae</taxon>
        <taxon>rosids</taxon>
        <taxon>malvids</taxon>
        <taxon>Brassicales</taxon>
        <taxon>Brassicaceae</taxon>
        <taxon>Brassiceae</taxon>
        <taxon>Brassica</taxon>
    </lineage>
</organism>
<accession>A0ABQ7ANQ1</accession>
<keyword evidence="2" id="KW-1185">Reference proteome</keyword>
<gene>
    <name evidence="1" type="ORF">DY000_02059751</name>
</gene>
<comment type="caution">
    <text evidence="1">The sequence shown here is derived from an EMBL/GenBank/DDBJ whole genome shotgun (WGS) entry which is preliminary data.</text>
</comment>
<name>A0ABQ7ANQ1_BRACR</name>
<reference evidence="1 2" key="1">
    <citation type="journal article" date="2020" name="BMC Genomics">
        <title>Intraspecific diversification of the crop wild relative Brassica cretica Lam. using demographic model selection.</title>
        <authorList>
            <person name="Kioukis A."/>
            <person name="Michalopoulou V.A."/>
            <person name="Briers L."/>
            <person name="Pirintsos S."/>
            <person name="Studholme D.J."/>
            <person name="Pavlidis P."/>
            <person name="Sarris P.F."/>
        </authorList>
    </citation>
    <scope>NUCLEOTIDE SEQUENCE [LARGE SCALE GENOMIC DNA]</scope>
    <source>
        <strain evidence="2">cv. PFS-1207/04</strain>
    </source>
</reference>
<evidence type="ECO:0000313" key="1">
    <source>
        <dbReference type="EMBL" id="KAF3515678.1"/>
    </source>
</evidence>
<dbReference type="Proteomes" id="UP000266723">
    <property type="component" value="Unassembled WGS sequence"/>
</dbReference>
<proteinExistence type="predicted"/>